<proteinExistence type="predicted"/>
<gene>
    <name evidence="1" type="ORF">K7472_20830</name>
</gene>
<comment type="caution">
    <text evidence="1">The sequence shown here is derived from an EMBL/GenBank/DDBJ whole genome shotgun (WGS) entry which is preliminary data.</text>
</comment>
<dbReference type="EMBL" id="JAINVZ010000015">
    <property type="protein sequence ID" value="MBY8887267.1"/>
    <property type="molecule type" value="Genomic_DNA"/>
</dbReference>
<keyword evidence="2" id="KW-1185">Reference proteome</keyword>
<dbReference type="Proteomes" id="UP001198565">
    <property type="component" value="Unassembled WGS sequence"/>
</dbReference>
<name>A0ABS7QZR4_9ACTN</name>
<evidence type="ECO:0000313" key="2">
    <source>
        <dbReference type="Proteomes" id="UP001198565"/>
    </source>
</evidence>
<organism evidence="1 2">
    <name type="scientific">Streptantibioticus parmotrematis</name>
    <dbReference type="NCBI Taxonomy" id="2873249"/>
    <lineage>
        <taxon>Bacteria</taxon>
        <taxon>Bacillati</taxon>
        <taxon>Actinomycetota</taxon>
        <taxon>Actinomycetes</taxon>
        <taxon>Kitasatosporales</taxon>
        <taxon>Streptomycetaceae</taxon>
        <taxon>Streptantibioticus</taxon>
    </lineage>
</organism>
<reference evidence="1 2" key="1">
    <citation type="submission" date="2021-08" db="EMBL/GenBank/DDBJ databases">
        <title>Streptomyces sp. PTM05 isolated from lichen.</title>
        <authorList>
            <person name="Somphong A."/>
            <person name="Phongsopitanun W."/>
            <person name="Tanasupawat S."/>
        </authorList>
    </citation>
    <scope>NUCLEOTIDE SEQUENCE [LARGE SCALE GENOMIC DNA]</scope>
    <source>
        <strain evidence="1 2">Ptm05</strain>
    </source>
</reference>
<protein>
    <submittedName>
        <fullName evidence="1">Uncharacterized protein</fullName>
    </submittedName>
</protein>
<evidence type="ECO:0000313" key="1">
    <source>
        <dbReference type="EMBL" id="MBY8887267.1"/>
    </source>
</evidence>
<sequence>MDPVLIAPGLTLTDVLYETAAVGAAAYAADLAPLTWEQFISPMSWWLVPDGSGRLSKAELTLAEGRDRTVKFNVWYAPDLRGPGGVPCPHSHPWPFESKILLGGYTEDRYVLDGGQVRAETGRKHVQGTANPVGRDLYHEVVELHTAPGATMTLMLCGQGERGTWGHLDPATGSVTPPQRDPFFPERLRALNPHR</sequence>
<accession>A0ABS7QZR4</accession>
<dbReference type="RefSeq" id="WP_222980012.1">
    <property type="nucleotide sequence ID" value="NZ_JAINVZ010000015.1"/>
</dbReference>